<reference evidence="2 3" key="1">
    <citation type="submission" date="2020-08" db="EMBL/GenBank/DDBJ databases">
        <title>Genomic Encyclopedia of Type Strains, Phase IV (KMG-IV): sequencing the most valuable type-strain genomes for metagenomic binning, comparative biology and taxonomic classification.</title>
        <authorList>
            <person name="Goeker M."/>
        </authorList>
    </citation>
    <scope>NUCLEOTIDE SEQUENCE [LARGE SCALE GENOMIC DNA]</scope>
    <source>
        <strain evidence="2 3">DSM 22198</strain>
    </source>
</reference>
<keyword evidence="3" id="KW-1185">Reference proteome</keyword>
<name>A0A7X0AYQ4_9PROT</name>
<protein>
    <submittedName>
        <fullName evidence="2">Uncharacterized protein</fullName>
    </submittedName>
</protein>
<dbReference type="AlphaFoldDB" id="A0A7X0AYQ4"/>
<dbReference type="RefSeq" id="WP_184799181.1">
    <property type="nucleotide sequence ID" value="NZ_JACIIZ010000004.1"/>
</dbReference>
<dbReference type="PROSITE" id="PS51257">
    <property type="entry name" value="PROKAR_LIPOPROTEIN"/>
    <property type="match status" value="1"/>
</dbReference>
<proteinExistence type="predicted"/>
<feature type="chain" id="PRO_5031434147" evidence="1">
    <location>
        <begin position="21"/>
        <end position="81"/>
    </location>
</feature>
<dbReference type="Proteomes" id="UP000539175">
    <property type="component" value="Unassembled WGS sequence"/>
</dbReference>
<accession>A0A7X0AYQ4</accession>
<sequence length="81" mass="8220">MFRHLAWAALLAATGGCVPLAPPAFPPAGASQALSPVDPAAPITAWTRPAILPVVLVETPASDDAAMPGMDHTHHHGQGTP</sequence>
<dbReference type="EMBL" id="JACIIZ010000004">
    <property type="protein sequence ID" value="MBB6251019.1"/>
    <property type="molecule type" value="Genomic_DNA"/>
</dbReference>
<keyword evidence="1" id="KW-0732">Signal</keyword>
<evidence type="ECO:0000313" key="2">
    <source>
        <dbReference type="EMBL" id="MBB6251019.1"/>
    </source>
</evidence>
<gene>
    <name evidence="2" type="ORF">FHS74_001564</name>
</gene>
<comment type="caution">
    <text evidence="2">The sequence shown here is derived from an EMBL/GenBank/DDBJ whole genome shotgun (WGS) entry which is preliminary data.</text>
</comment>
<evidence type="ECO:0000256" key="1">
    <source>
        <dbReference type="SAM" id="SignalP"/>
    </source>
</evidence>
<evidence type="ECO:0000313" key="3">
    <source>
        <dbReference type="Proteomes" id="UP000539175"/>
    </source>
</evidence>
<organism evidence="2 3">
    <name type="scientific">Nitrospirillum iridis</name>
    <dbReference type="NCBI Taxonomy" id="765888"/>
    <lineage>
        <taxon>Bacteria</taxon>
        <taxon>Pseudomonadati</taxon>
        <taxon>Pseudomonadota</taxon>
        <taxon>Alphaproteobacteria</taxon>
        <taxon>Rhodospirillales</taxon>
        <taxon>Azospirillaceae</taxon>
        <taxon>Nitrospirillum</taxon>
    </lineage>
</organism>
<feature type="signal peptide" evidence="1">
    <location>
        <begin position="1"/>
        <end position="20"/>
    </location>
</feature>